<dbReference type="InterPro" id="IPR011990">
    <property type="entry name" value="TPR-like_helical_dom_sf"/>
</dbReference>
<dbReference type="EMBL" id="MSCK01000001">
    <property type="protein sequence ID" value="PQJ71730.1"/>
    <property type="molecule type" value="Genomic_DNA"/>
</dbReference>
<feature type="domain" description="RagB/SusD" evidence="6">
    <location>
        <begin position="348"/>
        <end position="514"/>
    </location>
</feature>
<evidence type="ECO:0008006" key="10">
    <source>
        <dbReference type="Google" id="ProtNLM"/>
    </source>
</evidence>
<gene>
    <name evidence="8" type="ORF">BTO14_00020</name>
</gene>
<dbReference type="AlphaFoldDB" id="A0A2P6CA20"/>
<dbReference type="Gene3D" id="1.25.40.390">
    <property type="match status" value="1"/>
</dbReference>
<keyword evidence="5" id="KW-0998">Cell outer membrane</keyword>
<evidence type="ECO:0000313" key="8">
    <source>
        <dbReference type="EMBL" id="PQJ71730.1"/>
    </source>
</evidence>
<dbReference type="GO" id="GO:0009279">
    <property type="term" value="C:cell outer membrane"/>
    <property type="evidence" value="ECO:0007669"/>
    <property type="project" value="UniProtKB-SubCell"/>
</dbReference>
<dbReference type="Proteomes" id="UP000247345">
    <property type="component" value="Unassembled WGS sequence"/>
</dbReference>
<evidence type="ECO:0000313" key="9">
    <source>
        <dbReference type="Proteomes" id="UP000247345"/>
    </source>
</evidence>
<organism evidence="8 9">
    <name type="scientific">Polaribacter butkevichii</name>
    <dbReference type="NCBI Taxonomy" id="218490"/>
    <lineage>
        <taxon>Bacteria</taxon>
        <taxon>Pseudomonadati</taxon>
        <taxon>Bacteroidota</taxon>
        <taxon>Flavobacteriia</taxon>
        <taxon>Flavobacteriales</taxon>
        <taxon>Flavobacteriaceae</taxon>
    </lineage>
</organism>
<reference evidence="8 9" key="1">
    <citation type="submission" date="2016-12" db="EMBL/GenBank/DDBJ databases">
        <title>Trade-off between light-utilization and light-protection in marine flavobacteria.</title>
        <authorList>
            <person name="Kumagai Y."/>
            <person name="Yoshizawa S."/>
            <person name="Kogure K."/>
            <person name="Iwasaki W."/>
        </authorList>
    </citation>
    <scope>NUCLEOTIDE SEQUENCE [LARGE SCALE GENOMIC DNA]</scope>
    <source>
        <strain evidence="8 9">KCTC 12100</strain>
    </source>
</reference>
<proteinExistence type="inferred from homology"/>
<evidence type="ECO:0000256" key="3">
    <source>
        <dbReference type="ARBA" id="ARBA00022729"/>
    </source>
</evidence>
<sequence length="514" mass="58498">MSLLLGAVSCDSVLDEQPISEIGTENFWNSNADAEAGVAAIYDAFQSTYSEKYFYWGEFRSDNFVAGGNPNNDNIEIVTQSLTEDNGTLKWNLFYQIINRANSAIKNIPTISGYDKNLLAEAYALRAYVYFDAVRVWGAVPLFVEPTKSIDDAFKPKTDGDTILNDVVLADLKEAERLMEASNRDFRFSRASIFCLKAEINMYLQNYTEARKALYDMIAVGGHDLVNTPDDWIDLFYNNPSTNSNLGGRGKIQEGDELIFSIRYNASEDRDNPGVTRANRSGIMSLFFAGVPLYSISPVLERKWQDKFPIDSAGWVDKYPNVKPFIERQVEYLDENGEVKDSIAPVYGDWRYFACREGGYQSFGSRAIGEARMSKWQETNYDRNNDDTDIVIYRYAGMLLLLAEAENQLDNQTVALDLVNQVRRARVLPEVTEAEFGDTKEARENYILDERQLELLGEAKRWWDLRRTKKAIEVLNPILDTIPGATQLNEQRLLFPIHIDHLTENPNLTQTLGY</sequence>
<keyword evidence="4" id="KW-0472">Membrane</keyword>
<evidence type="ECO:0000256" key="4">
    <source>
        <dbReference type="ARBA" id="ARBA00023136"/>
    </source>
</evidence>
<accession>A0A2P6CA20</accession>
<evidence type="ECO:0000256" key="5">
    <source>
        <dbReference type="ARBA" id="ARBA00023237"/>
    </source>
</evidence>
<dbReference type="InterPro" id="IPR033985">
    <property type="entry name" value="SusD-like_N"/>
</dbReference>
<dbReference type="Pfam" id="PF07980">
    <property type="entry name" value="SusD_RagB"/>
    <property type="match status" value="1"/>
</dbReference>
<evidence type="ECO:0000259" key="6">
    <source>
        <dbReference type="Pfam" id="PF07980"/>
    </source>
</evidence>
<keyword evidence="3" id="KW-0732">Signal</keyword>
<comment type="caution">
    <text evidence="8">The sequence shown here is derived from an EMBL/GenBank/DDBJ whole genome shotgun (WGS) entry which is preliminary data.</text>
</comment>
<keyword evidence="9" id="KW-1185">Reference proteome</keyword>
<dbReference type="Pfam" id="PF14322">
    <property type="entry name" value="SusD-like_3"/>
    <property type="match status" value="1"/>
</dbReference>
<comment type="subcellular location">
    <subcellularLocation>
        <location evidence="1">Cell outer membrane</location>
    </subcellularLocation>
</comment>
<dbReference type="InterPro" id="IPR012944">
    <property type="entry name" value="SusD_RagB_dom"/>
</dbReference>
<evidence type="ECO:0000256" key="1">
    <source>
        <dbReference type="ARBA" id="ARBA00004442"/>
    </source>
</evidence>
<evidence type="ECO:0000256" key="2">
    <source>
        <dbReference type="ARBA" id="ARBA00006275"/>
    </source>
</evidence>
<feature type="domain" description="SusD-like N-terminal" evidence="7">
    <location>
        <begin position="14"/>
        <end position="183"/>
    </location>
</feature>
<comment type="similarity">
    <text evidence="2">Belongs to the SusD family.</text>
</comment>
<protein>
    <recommendedName>
        <fullName evidence="10">RagB/SusD family nutrient uptake outer membrane protein</fullName>
    </recommendedName>
</protein>
<name>A0A2P6CA20_9FLAO</name>
<evidence type="ECO:0000259" key="7">
    <source>
        <dbReference type="Pfam" id="PF14322"/>
    </source>
</evidence>
<dbReference type="SUPFAM" id="SSF48452">
    <property type="entry name" value="TPR-like"/>
    <property type="match status" value="1"/>
</dbReference>